<proteinExistence type="inferred from homology"/>
<feature type="region of interest" description="Disordered" evidence="7">
    <location>
        <begin position="739"/>
        <end position="772"/>
    </location>
</feature>
<dbReference type="PANTHER" id="PTHR43690:SF18">
    <property type="entry name" value="INSULIN-DEGRADING ENZYME-RELATED"/>
    <property type="match status" value="1"/>
</dbReference>
<evidence type="ECO:0000259" key="8">
    <source>
        <dbReference type="Pfam" id="PF00675"/>
    </source>
</evidence>
<evidence type="ECO:0000259" key="10">
    <source>
        <dbReference type="Pfam" id="PF16187"/>
    </source>
</evidence>
<feature type="compositionally biased region" description="Gly residues" evidence="7">
    <location>
        <begin position="749"/>
        <end position="770"/>
    </location>
</feature>
<dbReference type="InterPro" id="IPR050626">
    <property type="entry name" value="Peptidase_M16"/>
</dbReference>
<feature type="domain" description="Peptidase M16 N-terminal" evidence="8">
    <location>
        <begin position="277"/>
        <end position="414"/>
    </location>
</feature>
<comment type="caution">
    <text evidence="12">The sequence shown here is derived from an EMBL/GenBank/DDBJ whole genome shotgun (WGS) entry which is preliminary data.</text>
</comment>
<evidence type="ECO:0000256" key="2">
    <source>
        <dbReference type="ARBA" id="ARBA00022670"/>
    </source>
</evidence>
<dbReference type="InterPro" id="IPR032632">
    <property type="entry name" value="Peptidase_M16_M"/>
</dbReference>
<gene>
    <name evidence="12" type="ORF">JKP88DRAFT_306130</name>
</gene>
<evidence type="ECO:0000256" key="4">
    <source>
        <dbReference type="ARBA" id="ARBA00022801"/>
    </source>
</evidence>
<dbReference type="EMBL" id="JAFCMP010000079">
    <property type="protein sequence ID" value="KAG5188021.1"/>
    <property type="molecule type" value="Genomic_DNA"/>
</dbReference>
<sequence length="1391" mass="148674">MSKEVRDAVKGFLRSLCCGVCCLCCECFTTIDGDHQYTDELPSHERTGGVPQKPLTAPYWPYFFTSASAGTEVLLGRRSTAVPSTTCADDLNAQYRQMGSVRKSTRPFKPRDPDEMADVEGGMGGAGGAAQKPLSADVGGGTRLQAALVRAASNVSAAVAHREFRDRCQSSSLFRLSLRGGALAVGGTYAASKDRQCRSIATAAAASALVLDDEPTAAAASAAAAAAAKDGSKAAAPAEFLIPPALASWPWRTEQGLLKSSLDHRDYKYVTLCNGLKVLLVHDHKADKAAAAMAVNVGAASDPDLMPGLAHFCEHMLFLGTGKYPTENAYKSYLAKHGGRSNASTSMEATVYQFEVGAPHLRGALSIFSQFFIDPLFTEGATDREVRAVDSEDAKNRTSDERRLLQVLKALADPAHPFSKDAKNRTSDERRLLQVLKALADPAHPFSKYSTGNLKTLRDELPPGWDTRTELLRFHQAHYHAPNMGCTILGRESLAELEALARECFEGVSATPPPEGQVGGVVQGVEGGAPRGVNGELQAWVDGTMNSPFKATPLMVEVEPLRGQRKIFVQWPLPPQRRLWRESPTRLLSHIWGSESPGSLFSVLQDRGLANSVAAGVRTSYDDFSLFQVTVALTQDGEARADEVLSLIHQYSRLVRSMTDEQAAQLWSEVKAMGDLDFRFAAEVSPYNYATGLARRLQMFPPAEILSAGALLDAQPDVPLLRAFLRYFRPDNTLTWRVIKGGEGDDGDSGGGSGSELGSGGGGSSGGSGSGEAAAAAQRVEKWYGVKYAAEPVGAAALRRWSEGPVDAALALPPRNEFIPDDFALRAGGAAGAVLAAGMLGAPVLLEGGGGGEGEGGALGGQLWHKMDATYRQPRACVSLLLTTAEAGSGARDAAAAAHLSLLLSVLQKALAQGTYAARTAGLHWGLGPHPHGVLLSVFGYNQKVAPLLMTVLNALLAPEEAAGGRAALERAFEEAREAMASSQKDMVRRCHSFDMTRPDDLADHYAGLAVLPVLRQFVAAQVMDLMRPDDLADYYAALAVLPPRPVAASLAAAQAATLDDVLAAHARLLRRAYPLCLVHGNADAREARELYAAARGALAAAGVAAVPEAEFPAVRVGALPKGGGRVRVRAPVGSAAEQNSAFVAYWQNSAFVAYWQMGKREEKQAATALVLSAAMREPCFTALRTQQQLGYVVSSGLRAYGRRGLMQGFCIRVLSKDHDPDVIAARVDQFLLDFRQHLVDMPEETFQHHVAALISKQMEAPKTLDAEFALLFNELDACEYRWDRYVRSAERLTAVTRDDVVALLDAALLPNERRGRMDVHIYGNAHPMPSAADAAAAAASDANANAEEQVLELDPSQLEAFREGLDMLDTSLAPPAALREYLAKTMTSAL</sequence>
<dbReference type="Gene3D" id="3.30.830.10">
    <property type="entry name" value="Metalloenzyme, LuxS/M16 peptidase-like"/>
    <property type="match status" value="5"/>
</dbReference>
<evidence type="ECO:0000256" key="7">
    <source>
        <dbReference type="SAM" id="MobiDB-lite"/>
    </source>
</evidence>
<dbReference type="GO" id="GO:0046872">
    <property type="term" value="F:metal ion binding"/>
    <property type="evidence" value="ECO:0007669"/>
    <property type="project" value="UniProtKB-KW"/>
</dbReference>
<reference evidence="12" key="1">
    <citation type="submission" date="2021-02" db="EMBL/GenBank/DDBJ databases">
        <title>First Annotated Genome of the Yellow-green Alga Tribonema minus.</title>
        <authorList>
            <person name="Mahan K.M."/>
        </authorList>
    </citation>
    <scope>NUCLEOTIDE SEQUENCE</scope>
    <source>
        <strain evidence="12">UTEX B ZZ1240</strain>
    </source>
</reference>
<evidence type="ECO:0000256" key="1">
    <source>
        <dbReference type="ARBA" id="ARBA00007261"/>
    </source>
</evidence>
<evidence type="ECO:0000313" key="12">
    <source>
        <dbReference type="EMBL" id="KAG5188021.1"/>
    </source>
</evidence>
<dbReference type="Pfam" id="PF05193">
    <property type="entry name" value="Peptidase_M16_C"/>
    <property type="match status" value="1"/>
</dbReference>
<evidence type="ECO:0000256" key="5">
    <source>
        <dbReference type="ARBA" id="ARBA00022833"/>
    </source>
</evidence>
<dbReference type="Proteomes" id="UP000664859">
    <property type="component" value="Unassembled WGS sequence"/>
</dbReference>
<dbReference type="InterPro" id="IPR001431">
    <property type="entry name" value="Pept_M16_Zn_BS"/>
</dbReference>
<dbReference type="OrthoDB" id="952271at2759"/>
<evidence type="ECO:0000259" key="9">
    <source>
        <dbReference type="Pfam" id="PF05193"/>
    </source>
</evidence>
<dbReference type="GO" id="GO:0005829">
    <property type="term" value="C:cytosol"/>
    <property type="evidence" value="ECO:0007669"/>
    <property type="project" value="TreeGrafter"/>
</dbReference>
<keyword evidence="4" id="KW-0378">Hydrolase</keyword>
<feature type="domain" description="Peptidase M16 C-terminal" evidence="9">
    <location>
        <begin position="467"/>
        <end position="656"/>
    </location>
</feature>
<accession>A0A836CLR7</accession>
<protein>
    <submittedName>
        <fullName evidence="12">Metalloenzyme, LuxS/M16 peptidase-like protein</fullName>
    </submittedName>
</protein>
<dbReference type="GO" id="GO:0043171">
    <property type="term" value="P:peptide catabolic process"/>
    <property type="evidence" value="ECO:0007669"/>
    <property type="project" value="TreeGrafter"/>
</dbReference>
<keyword evidence="6" id="KW-0482">Metalloprotease</keyword>
<keyword evidence="3" id="KW-0479">Metal-binding</keyword>
<keyword evidence="5" id="KW-0862">Zinc</keyword>
<dbReference type="PANTHER" id="PTHR43690">
    <property type="entry name" value="NARDILYSIN"/>
    <property type="match status" value="1"/>
</dbReference>
<evidence type="ECO:0000256" key="6">
    <source>
        <dbReference type="ARBA" id="ARBA00023049"/>
    </source>
</evidence>
<dbReference type="GO" id="GO:0004222">
    <property type="term" value="F:metalloendopeptidase activity"/>
    <property type="evidence" value="ECO:0007669"/>
    <property type="project" value="InterPro"/>
</dbReference>
<dbReference type="GO" id="GO:0005739">
    <property type="term" value="C:mitochondrion"/>
    <property type="evidence" value="ECO:0007669"/>
    <property type="project" value="TreeGrafter"/>
</dbReference>
<comment type="similarity">
    <text evidence="1">Belongs to the peptidase M16 family.</text>
</comment>
<dbReference type="Pfam" id="PF16187">
    <property type="entry name" value="Peptidase_M16_M"/>
    <property type="match status" value="1"/>
</dbReference>
<feature type="domain" description="Coenzyme PQQ synthesis protein F-like C-terminal lobe" evidence="11">
    <location>
        <begin position="1172"/>
        <end position="1268"/>
    </location>
</feature>
<evidence type="ECO:0000256" key="3">
    <source>
        <dbReference type="ARBA" id="ARBA00022723"/>
    </source>
</evidence>
<dbReference type="SUPFAM" id="SSF63411">
    <property type="entry name" value="LuxS/MPP-like metallohydrolase"/>
    <property type="match status" value="5"/>
</dbReference>
<dbReference type="InterPro" id="IPR011249">
    <property type="entry name" value="Metalloenz_LuxS/M16"/>
</dbReference>
<keyword evidence="2" id="KW-0645">Protease</keyword>
<feature type="region of interest" description="Disordered" evidence="7">
    <location>
        <begin position="99"/>
        <end position="119"/>
    </location>
</feature>
<keyword evidence="13" id="KW-1185">Reference proteome</keyword>
<evidence type="ECO:0000313" key="13">
    <source>
        <dbReference type="Proteomes" id="UP000664859"/>
    </source>
</evidence>
<dbReference type="InterPro" id="IPR011765">
    <property type="entry name" value="Pept_M16_N"/>
</dbReference>
<dbReference type="PROSITE" id="PS00143">
    <property type="entry name" value="INSULINASE"/>
    <property type="match status" value="1"/>
</dbReference>
<organism evidence="12 13">
    <name type="scientific">Tribonema minus</name>
    <dbReference type="NCBI Taxonomy" id="303371"/>
    <lineage>
        <taxon>Eukaryota</taxon>
        <taxon>Sar</taxon>
        <taxon>Stramenopiles</taxon>
        <taxon>Ochrophyta</taxon>
        <taxon>PX clade</taxon>
        <taxon>Xanthophyceae</taxon>
        <taxon>Tribonematales</taxon>
        <taxon>Tribonemataceae</taxon>
        <taxon>Tribonema</taxon>
    </lineage>
</organism>
<dbReference type="GO" id="GO:0051603">
    <property type="term" value="P:proteolysis involved in protein catabolic process"/>
    <property type="evidence" value="ECO:0007669"/>
    <property type="project" value="TreeGrafter"/>
</dbReference>
<dbReference type="Pfam" id="PF00675">
    <property type="entry name" value="Peptidase_M16"/>
    <property type="match status" value="1"/>
</dbReference>
<name>A0A836CLR7_9STRA</name>
<dbReference type="InterPro" id="IPR007863">
    <property type="entry name" value="Peptidase_M16_C"/>
</dbReference>
<feature type="domain" description="Peptidase M16 middle/third" evidence="10">
    <location>
        <begin position="678"/>
        <end position="1007"/>
    </location>
</feature>
<evidence type="ECO:0000259" key="11">
    <source>
        <dbReference type="Pfam" id="PF22456"/>
    </source>
</evidence>
<dbReference type="InterPro" id="IPR054734">
    <property type="entry name" value="PqqF-like_C_4"/>
</dbReference>
<dbReference type="Pfam" id="PF22456">
    <property type="entry name" value="PqqF-like_C_4"/>
    <property type="match status" value="1"/>
</dbReference>